<reference evidence="1 2" key="1">
    <citation type="submission" date="2022-03" db="EMBL/GenBank/DDBJ databases">
        <title>Complete genome analysis of Roseomonas KG 17.1 : a prolific producer of plant growth promoters.</title>
        <authorList>
            <person name="Saadouli I."/>
            <person name="Najjari A."/>
            <person name="Mosbah A."/>
            <person name="Ouzari H.I."/>
        </authorList>
    </citation>
    <scope>NUCLEOTIDE SEQUENCE [LARGE SCALE GENOMIC DNA]</scope>
    <source>
        <strain evidence="1 2">KG17-1</strain>
    </source>
</reference>
<gene>
    <name evidence="1" type="ORF">MON41_24645</name>
</gene>
<keyword evidence="2" id="KW-1185">Reference proteome</keyword>
<protein>
    <submittedName>
        <fullName evidence="1">Uncharacterized protein</fullName>
    </submittedName>
</protein>
<name>A0ABS9WBZ3_9PROT</name>
<proteinExistence type="predicted"/>
<dbReference type="RefSeq" id="WP_120007042.1">
    <property type="nucleotide sequence ID" value="NZ_JALBUU010000125.1"/>
</dbReference>
<organism evidence="1 2">
    <name type="scientific">Teichococcus vastitatis</name>
    <dbReference type="NCBI Taxonomy" id="2307076"/>
    <lineage>
        <taxon>Bacteria</taxon>
        <taxon>Pseudomonadati</taxon>
        <taxon>Pseudomonadota</taxon>
        <taxon>Alphaproteobacteria</taxon>
        <taxon>Acetobacterales</taxon>
        <taxon>Roseomonadaceae</taxon>
        <taxon>Roseomonas</taxon>
    </lineage>
</organism>
<dbReference type="Proteomes" id="UP001201985">
    <property type="component" value="Unassembled WGS sequence"/>
</dbReference>
<evidence type="ECO:0000313" key="1">
    <source>
        <dbReference type="EMBL" id="MCI0756828.1"/>
    </source>
</evidence>
<dbReference type="EMBL" id="JALBUU010000125">
    <property type="protein sequence ID" value="MCI0756828.1"/>
    <property type="molecule type" value="Genomic_DNA"/>
</dbReference>
<comment type="caution">
    <text evidence="1">The sequence shown here is derived from an EMBL/GenBank/DDBJ whole genome shotgun (WGS) entry which is preliminary data.</text>
</comment>
<sequence length="65" mass="7307">MAQPEQFQAPADLASGRMAALTSGTPADRIVRVVGRQFRRLRLWLSPGGYRPERHYMRGGRQPQG</sequence>
<accession>A0ABS9WBZ3</accession>
<evidence type="ECO:0000313" key="2">
    <source>
        <dbReference type="Proteomes" id="UP001201985"/>
    </source>
</evidence>